<dbReference type="InterPro" id="IPR008756">
    <property type="entry name" value="Peptidase_M56"/>
</dbReference>
<dbReference type="AlphaFoldDB" id="A0A4P6ZHG6"/>
<dbReference type="RefSeq" id="WP_246012355.1">
    <property type="nucleotide sequence ID" value="NZ_CP037954.1"/>
</dbReference>
<dbReference type="PANTHER" id="PTHR34978">
    <property type="entry name" value="POSSIBLE SENSOR-TRANSDUCER PROTEIN BLAR"/>
    <property type="match status" value="1"/>
</dbReference>
<reference evidence="4 5" key="1">
    <citation type="submission" date="2019-03" db="EMBL/GenBank/DDBJ databases">
        <authorList>
            <person name="Kim H."/>
            <person name="Yu S.-M."/>
        </authorList>
    </citation>
    <scope>NUCLEOTIDE SEQUENCE [LARGE SCALE GENOMIC DNA]</scope>
    <source>
        <strain evidence="4 5">NBC122</strain>
    </source>
</reference>
<keyword evidence="2" id="KW-1133">Transmembrane helix</keyword>
<feature type="transmembrane region" description="Helical" evidence="2">
    <location>
        <begin position="88"/>
        <end position="112"/>
    </location>
</feature>
<feature type="coiled-coil region" evidence="1">
    <location>
        <begin position="326"/>
        <end position="374"/>
    </location>
</feature>
<feature type="transmembrane region" description="Helical" evidence="2">
    <location>
        <begin position="38"/>
        <end position="60"/>
    </location>
</feature>
<dbReference type="Pfam" id="PF05569">
    <property type="entry name" value="Peptidase_M56"/>
    <property type="match status" value="1"/>
</dbReference>
<dbReference type="InterPro" id="IPR052173">
    <property type="entry name" value="Beta-lactam_resp_regulator"/>
</dbReference>
<proteinExistence type="predicted"/>
<dbReference type="EMBL" id="CP037954">
    <property type="protein sequence ID" value="QBO59181.1"/>
    <property type="molecule type" value="Genomic_DNA"/>
</dbReference>
<dbReference type="PANTHER" id="PTHR34978:SF3">
    <property type="entry name" value="SLR0241 PROTEIN"/>
    <property type="match status" value="1"/>
</dbReference>
<dbReference type="Proteomes" id="UP000294419">
    <property type="component" value="Chromosome"/>
</dbReference>
<evidence type="ECO:0000313" key="5">
    <source>
        <dbReference type="Proteomes" id="UP000294419"/>
    </source>
</evidence>
<keyword evidence="1" id="KW-0175">Coiled coil</keyword>
<evidence type="ECO:0000256" key="1">
    <source>
        <dbReference type="SAM" id="Coils"/>
    </source>
</evidence>
<keyword evidence="5" id="KW-1185">Reference proteome</keyword>
<evidence type="ECO:0000259" key="3">
    <source>
        <dbReference type="Pfam" id="PF05569"/>
    </source>
</evidence>
<evidence type="ECO:0000256" key="2">
    <source>
        <dbReference type="SAM" id="Phobius"/>
    </source>
</evidence>
<dbReference type="KEGG" id="csal:NBC122_02377"/>
<feature type="transmembrane region" description="Helical" evidence="2">
    <location>
        <begin position="6"/>
        <end position="26"/>
    </location>
</feature>
<evidence type="ECO:0000313" key="4">
    <source>
        <dbReference type="EMBL" id="QBO59181.1"/>
    </source>
</evidence>
<feature type="coiled-coil region" evidence="1">
    <location>
        <begin position="478"/>
        <end position="522"/>
    </location>
</feature>
<organism evidence="4 5">
    <name type="scientific">Chryseobacterium salivictor</name>
    <dbReference type="NCBI Taxonomy" id="2547600"/>
    <lineage>
        <taxon>Bacteria</taxon>
        <taxon>Pseudomonadati</taxon>
        <taxon>Bacteroidota</taxon>
        <taxon>Flavobacteriia</taxon>
        <taxon>Flavobacteriales</taxon>
        <taxon>Weeksellaceae</taxon>
        <taxon>Chryseobacterium group</taxon>
        <taxon>Chryseobacterium</taxon>
    </lineage>
</organism>
<accession>A0A4P6ZHG6</accession>
<keyword evidence="2" id="KW-0812">Transmembrane</keyword>
<name>A0A4P6ZHG6_9FLAO</name>
<feature type="domain" description="Peptidase M56" evidence="3">
    <location>
        <begin position="163"/>
        <end position="255"/>
    </location>
</feature>
<dbReference type="CDD" id="cd07341">
    <property type="entry name" value="M56_BlaR1_MecR1_like"/>
    <property type="match status" value="1"/>
</dbReference>
<feature type="transmembrane region" description="Helical" evidence="2">
    <location>
        <begin position="264"/>
        <end position="283"/>
    </location>
</feature>
<sequence>MMEALFFYFGKVILCSGVTFLYYRLFLKDRTFHHYNRFYLLAAVLISLLLPLLKVSYFTLEVNSNIYLLINSLQNLSSPNNSNDDFNFSQICAFLIGLVTFFFLTKLTVGLVKIHLLKKKYNKENFEGISFYQTDLVEAPFSYFKNLFWKNSIAIQSDLGRQILKHEMVHIEQKHSWDKIFIEITTALFWFNPFIYLIKKEINLIHEYLADKKAVKNSDTKAFAQMLLASHFSGKEFPATSPFLSSNLKKRLTMLKKSKTKYSYARRILALPLLFTLAFMYLVNAKNKEIKTTNQEITDYVSTLKKDTIPPPPPPPAPVNEEPPGLQELEKQLQIKEKELKPMNEAITKKSEEAQKLSAEMQFKSKELEKLAKNNDFNSPKFKKLEKEMNALGNKMNLIFESEDFKNSMKNLDFNHAEMDKLHSKIDQYYNSDEFKLKIKDAEARAKEAEKLVNSPAFKKKIAAAEKQALQAEKKINSPEFKKRIEEAEKRANEAADKAVNSVEFKKRIQEAEETAKLAAENGNSKIIILNSNGKNANSDADNIKIFIDGKPVTKLEMENLSPDRIEKMEVNKKGYNGTKSGEIHITTKK</sequence>
<gene>
    <name evidence="4" type="ORF">NBC122_02377</name>
</gene>
<protein>
    <recommendedName>
        <fullName evidence="3">Peptidase M56 domain-containing protein</fullName>
    </recommendedName>
</protein>
<keyword evidence="2" id="KW-0472">Membrane</keyword>